<evidence type="ECO:0000256" key="2">
    <source>
        <dbReference type="ARBA" id="ARBA00005919"/>
    </source>
</evidence>
<organism evidence="6 7">
    <name type="scientific">Verticillium longisporum</name>
    <name type="common">Verticillium dahliae var. longisporum</name>
    <dbReference type="NCBI Taxonomy" id="100787"/>
    <lineage>
        <taxon>Eukaryota</taxon>
        <taxon>Fungi</taxon>
        <taxon>Dikarya</taxon>
        <taxon>Ascomycota</taxon>
        <taxon>Pezizomycotina</taxon>
        <taxon>Sordariomycetes</taxon>
        <taxon>Hypocreomycetidae</taxon>
        <taxon>Glomerellales</taxon>
        <taxon>Plectosphaerellaceae</taxon>
        <taxon>Verticillium</taxon>
    </lineage>
</organism>
<evidence type="ECO:0000313" key="7">
    <source>
        <dbReference type="Proteomes" id="UP000044602"/>
    </source>
</evidence>
<comment type="subcellular location">
    <subcellularLocation>
        <location evidence="1">Cytoplasm</location>
        <location evidence="1">Cytoskeleton</location>
    </subcellularLocation>
</comment>
<gene>
    <name evidence="6" type="ORF">BN1708_005871</name>
</gene>
<dbReference type="EMBL" id="CVQH01022305">
    <property type="protein sequence ID" value="CRK32766.1"/>
    <property type="molecule type" value="Genomic_DNA"/>
</dbReference>
<proteinExistence type="inferred from homology"/>
<dbReference type="AlphaFoldDB" id="A0A0G4MEZ7"/>
<evidence type="ECO:0000256" key="1">
    <source>
        <dbReference type="ARBA" id="ARBA00004245"/>
    </source>
</evidence>
<reference evidence="6 7" key="1">
    <citation type="submission" date="2015-05" db="EMBL/GenBank/DDBJ databases">
        <authorList>
            <person name="Wang D.B."/>
            <person name="Wang M."/>
        </authorList>
    </citation>
    <scope>NUCLEOTIDE SEQUENCE [LARGE SCALE GENOMIC DNA]</scope>
    <source>
        <strain evidence="6">VL1</strain>
    </source>
</reference>
<dbReference type="GO" id="GO:0005885">
    <property type="term" value="C:Arp2/3 protein complex"/>
    <property type="evidence" value="ECO:0007669"/>
    <property type="project" value="InterPro"/>
</dbReference>
<dbReference type="CDD" id="cd12254">
    <property type="entry name" value="RRM_hnRNPH_ESRPs_RBM12_like"/>
    <property type="match status" value="1"/>
</dbReference>
<dbReference type="Proteomes" id="UP000044602">
    <property type="component" value="Unassembled WGS sequence"/>
</dbReference>
<protein>
    <recommendedName>
        <fullName evidence="8">RRM domain-containing protein</fullName>
    </recommendedName>
</protein>
<keyword evidence="3" id="KW-0963">Cytoplasm</keyword>
<keyword evidence="4" id="KW-0009">Actin-binding</keyword>
<dbReference type="Pfam" id="PF05856">
    <property type="entry name" value="ARPC4"/>
    <property type="match status" value="1"/>
</dbReference>
<dbReference type="SUPFAM" id="SSF54928">
    <property type="entry name" value="RNA-binding domain, RBD"/>
    <property type="match status" value="1"/>
</dbReference>
<dbReference type="InterPro" id="IPR012677">
    <property type="entry name" value="Nucleotide-bd_a/b_plait_sf"/>
</dbReference>
<dbReference type="PANTHER" id="PTHR22629">
    <property type="entry name" value="ARP2/3 COMPLEX 20 KD SUBUNIT"/>
    <property type="match status" value="1"/>
</dbReference>
<keyword evidence="5" id="KW-0206">Cytoskeleton</keyword>
<dbReference type="InterPro" id="IPR008384">
    <property type="entry name" value="ARPC4"/>
</dbReference>
<evidence type="ECO:0000256" key="4">
    <source>
        <dbReference type="ARBA" id="ARBA00023203"/>
    </source>
</evidence>
<dbReference type="GO" id="GO:0034314">
    <property type="term" value="P:Arp2/3 complex-mediated actin nucleation"/>
    <property type="evidence" value="ECO:0007669"/>
    <property type="project" value="InterPro"/>
</dbReference>
<name>A0A0G4MEZ7_VERLO</name>
<sequence length="791" mass="87802">MADEIEHILVHKFTRFLTQRAESFFILRRKAIKGYDISFLITNFHTEEMLKHKLVDFIIQFMEEVDKEISEMKLFLNARARFVAESFLTPPLNTTEYVGNMQSRVPFGQQFGQEAVIVHNEHQQDAEKVEPLYRTLYDPSGMVIPQENLLDTAGISSTISGIHVPGHIAGLGGPSGFPPPIPPIRPFEPVHGVMNLQPGFGARNVFNSGGTDTYIDQTGFTGETARNTGLTSLAGSPLKHSYSKKGETAGEISLPLPHGFPQPTQRGGLVTSHSAGIIDLDMTPTPIRARSLQSQVTPCTARSAGLDTNYRVPTGYQAPPASENRITGPQTVGLRGVPAPPPRFNLDPVQGNGSVESVQVEHDPFPSPTIRTSLIVADHSTGHPDNVQPMLEDIRHQRSVALNNLTNSCNGLPSAAVALATANFPFIVTAEQSRISDRGVVKLLNIPFITTRAEVIAFLGRNSKILNDFEEPVHIIMDRVSSKTNDAYIEFQTMADAVSAVDRFVLNFNKGKVGRLGDRPISVELSSQSSLMKDLFPFASGLRWEGIHPHMIGSRKDGAPYGQFTGFVTEEEMIMLVKHVEMPNRSPFAKECPQRAFECLISTLKKLPWDCHDFITVRQRAAIHRATVELVRILFFKVRNRVDEVNLTSQLLKRLVLSAMTCAGFTPLQKDDIAYIVEMDSMQSRSHGQPRFADSWCHLYALSPKPDVPLDMLEWYIALIREETNRTVAALPIGHRAELERLASYTDGYFGYMWAEIQRPFGTLTDQMTLGACARAEIMAIEHIIRRALGG</sequence>
<keyword evidence="7" id="KW-1185">Reference proteome</keyword>
<evidence type="ECO:0000256" key="3">
    <source>
        <dbReference type="ARBA" id="ARBA00022490"/>
    </source>
</evidence>
<dbReference type="GO" id="GO:0003676">
    <property type="term" value="F:nucleic acid binding"/>
    <property type="evidence" value="ECO:0007669"/>
    <property type="project" value="InterPro"/>
</dbReference>
<dbReference type="GO" id="GO:0030041">
    <property type="term" value="P:actin filament polymerization"/>
    <property type="evidence" value="ECO:0007669"/>
    <property type="project" value="InterPro"/>
</dbReference>
<dbReference type="SUPFAM" id="SSF69645">
    <property type="entry name" value="Arp2/3 complex subunits"/>
    <property type="match status" value="1"/>
</dbReference>
<evidence type="ECO:0000256" key="5">
    <source>
        <dbReference type="ARBA" id="ARBA00023212"/>
    </source>
</evidence>
<evidence type="ECO:0000313" key="6">
    <source>
        <dbReference type="EMBL" id="CRK32766.1"/>
    </source>
</evidence>
<dbReference type="InterPro" id="IPR035979">
    <property type="entry name" value="RBD_domain_sf"/>
</dbReference>
<dbReference type="Gene3D" id="3.30.1460.20">
    <property type="match status" value="1"/>
</dbReference>
<dbReference type="Gene3D" id="3.30.70.330">
    <property type="match status" value="1"/>
</dbReference>
<dbReference type="PANTHER" id="PTHR22629:SF0">
    <property type="entry name" value="ACTIN-RELATED PROTEIN 2_3 COMPLEX SUBUNIT 4"/>
    <property type="match status" value="1"/>
</dbReference>
<accession>A0A0G4MEZ7</accession>
<dbReference type="GO" id="GO:0051015">
    <property type="term" value="F:actin filament binding"/>
    <property type="evidence" value="ECO:0007669"/>
    <property type="project" value="TreeGrafter"/>
</dbReference>
<comment type="similarity">
    <text evidence="2">Belongs to the ARPC4 family.</text>
</comment>
<evidence type="ECO:0008006" key="8">
    <source>
        <dbReference type="Google" id="ProtNLM"/>
    </source>
</evidence>
<dbReference type="STRING" id="100787.A0A0G4MEZ7"/>
<dbReference type="InterPro" id="IPR034666">
    <property type="entry name" value="ARPC2/4"/>
</dbReference>